<sequence length="263" mass="28894">MSCGLRNLGQTALGVWESAYAQGDPNSVHKEERSPHVAETSQRLLVKMGHTVRKAVLHDVTVDIHEDIDEDENIRTMHQAAEIFDPETEYAYKYLQMFSACCVSFAYGAKDSANAAGPYAANWYVYNNSEIKATGRTPCPMWILTLAAFGIVCGLNTYGYNMIRVLGVKMAKMTPSRGYSAELSVALVVAVAVYFQLPISTTHCIFGAEIGVGMCESFDNGTNWALFAKTFIAWCFTVLISGLFSAFFFAAGEPFQPNNPVLT</sequence>
<comment type="caution">
    <text evidence="8">The sequence shown here is derived from an EMBL/GenBank/DDBJ whole genome shotgun (WGS) entry which is preliminary data.</text>
</comment>
<keyword evidence="6 7" id="KW-0472">Membrane</keyword>
<feature type="transmembrane region" description="Helical" evidence="7">
    <location>
        <begin position="141"/>
        <end position="158"/>
    </location>
</feature>
<evidence type="ECO:0000256" key="1">
    <source>
        <dbReference type="ARBA" id="ARBA00004141"/>
    </source>
</evidence>
<evidence type="ECO:0000313" key="8">
    <source>
        <dbReference type="EMBL" id="GAX76202.1"/>
    </source>
</evidence>
<organism evidence="8 9">
    <name type="scientific">Chlamydomonas eustigma</name>
    <dbReference type="NCBI Taxonomy" id="1157962"/>
    <lineage>
        <taxon>Eukaryota</taxon>
        <taxon>Viridiplantae</taxon>
        <taxon>Chlorophyta</taxon>
        <taxon>core chlorophytes</taxon>
        <taxon>Chlorophyceae</taxon>
        <taxon>CS clade</taxon>
        <taxon>Chlamydomonadales</taxon>
        <taxon>Chlamydomonadaceae</taxon>
        <taxon>Chlamydomonas</taxon>
    </lineage>
</organism>
<keyword evidence="9" id="KW-1185">Reference proteome</keyword>
<evidence type="ECO:0000256" key="6">
    <source>
        <dbReference type="ARBA" id="ARBA00023136"/>
    </source>
</evidence>
<evidence type="ECO:0000256" key="2">
    <source>
        <dbReference type="ARBA" id="ARBA00022448"/>
    </source>
</evidence>
<dbReference type="Proteomes" id="UP000232323">
    <property type="component" value="Unassembled WGS sequence"/>
</dbReference>
<keyword evidence="2" id="KW-0813">Transport</keyword>
<dbReference type="GO" id="GO:0016020">
    <property type="term" value="C:membrane"/>
    <property type="evidence" value="ECO:0007669"/>
    <property type="project" value="UniProtKB-SubCell"/>
</dbReference>
<feature type="transmembrane region" description="Helical" evidence="7">
    <location>
        <begin position="231"/>
        <end position="251"/>
    </location>
</feature>
<keyword evidence="4 7" id="KW-0812">Transmembrane</keyword>
<keyword evidence="3" id="KW-0592">Phosphate transport</keyword>
<keyword evidence="5 7" id="KW-1133">Transmembrane helix</keyword>
<evidence type="ECO:0008006" key="10">
    <source>
        <dbReference type="Google" id="ProtNLM"/>
    </source>
</evidence>
<dbReference type="GO" id="GO:0035435">
    <property type="term" value="P:phosphate ion transmembrane transport"/>
    <property type="evidence" value="ECO:0007669"/>
    <property type="project" value="TreeGrafter"/>
</dbReference>
<accession>A0A250WZZ2</accession>
<dbReference type="EMBL" id="BEGY01000016">
    <property type="protein sequence ID" value="GAX76202.1"/>
    <property type="molecule type" value="Genomic_DNA"/>
</dbReference>
<comment type="subcellular location">
    <subcellularLocation>
        <location evidence="1">Membrane</location>
        <topology evidence="1">Multi-pass membrane protein</topology>
    </subcellularLocation>
</comment>
<reference evidence="8 9" key="1">
    <citation type="submission" date="2017-08" db="EMBL/GenBank/DDBJ databases">
        <title>Acidophilic green algal genome provides insights into adaptation to an acidic environment.</title>
        <authorList>
            <person name="Hirooka S."/>
            <person name="Hirose Y."/>
            <person name="Kanesaki Y."/>
            <person name="Higuchi S."/>
            <person name="Fujiwara T."/>
            <person name="Onuma R."/>
            <person name="Era A."/>
            <person name="Ohbayashi R."/>
            <person name="Uzuka A."/>
            <person name="Nozaki H."/>
            <person name="Yoshikawa H."/>
            <person name="Miyagishima S.Y."/>
        </authorList>
    </citation>
    <scope>NUCLEOTIDE SEQUENCE [LARGE SCALE GENOMIC DNA]</scope>
    <source>
        <strain evidence="8 9">NIES-2499</strain>
    </source>
</reference>
<evidence type="ECO:0000256" key="3">
    <source>
        <dbReference type="ARBA" id="ARBA00022592"/>
    </source>
</evidence>
<evidence type="ECO:0000313" key="9">
    <source>
        <dbReference type="Proteomes" id="UP000232323"/>
    </source>
</evidence>
<dbReference type="Pfam" id="PF01384">
    <property type="entry name" value="PHO4"/>
    <property type="match status" value="1"/>
</dbReference>
<dbReference type="InterPro" id="IPR001204">
    <property type="entry name" value="Phos_transporter"/>
</dbReference>
<proteinExistence type="predicted"/>
<evidence type="ECO:0000256" key="4">
    <source>
        <dbReference type="ARBA" id="ARBA00022692"/>
    </source>
</evidence>
<evidence type="ECO:0000256" key="5">
    <source>
        <dbReference type="ARBA" id="ARBA00022989"/>
    </source>
</evidence>
<evidence type="ECO:0000256" key="7">
    <source>
        <dbReference type="SAM" id="Phobius"/>
    </source>
</evidence>
<dbReference type="PANTHER" id="PTHR11101:SF96">
    <property type="entry name" value="PHOSPHATE TRANSPORTER"/>
    <property type="match status" value="1"/>
</dbReference>
<protein>
    <recommendedName>
        <fullName evidence="10">Phosphate transporter</fullName>
    </recommendedName>
</protein>
<dbReference type="AlphaFoldDB" id="A0A250WZZ2"/>
<gene>
    <name evidence="8" type="ORF">CEUSTIGMA_g3646.t1</name>
</gene>
<dbReference type="OrthoDB" id="260807at2759"/>
<dbReference type="STRING" id="1157962.A0A250WZZ2"/>
<feature type="transmembrane region" description="Helical" evidence="7">
    <location>
        <begin position="179"/>
        <end position="197"/>
    </location>
</feature>
<dbReference type="GO" id="GO:0005315">
    <property type="term" value="F:phosphate transmembrane transporter activity"/>
    <property type="evidence" value="ECO:0007669"/>
    <property type="project" value="InterPro"/>
</dbReference>
<name>A0A250WZZ2_9CHLO</name>
<dbReference type="PANTHER" id="PTHR11101">
    <property type="entry name" value="PHOSPHATE TRANSPORTER"/>
    <property type="match status" value="1"/>
</dbReference>